<feature type="transmembrane region" description="Helical" evidence="1">
    <location>
        <begin position="18"/>
        <end position="36"/>
    </location>
</feature>
<feature type="transmembrane region" description="Helical" evidence="1">
    <location>
        <begin position="156"/>
        <end position="178"/>
    </location>
</feature>
<name>A0A5C5YYA9_9BACT</name>
<sequence length="235" mass="26784">MELSTQSRNSQAVSRGDWLAFGVWWILLIFGYFYVAGVLCQRDNPFRSGNPGFRDFVLVALVGPLLFFAGPRHNWKPARFSVRDIFRWNGLCYLLPFFLALHWEYLGDAIGAQFSLKPADLHSLDSRATTVLAVAVCIVITLLTFHLVWAHRAAILYPYITFLCGIPCLIWAITIVLGDSHYLHVHHYCLGAFLFPFFRFRNFLSLVAQATFLGLAVEGISRWGMDPMWYSAVAR</sequence>
<comment type="caution">
    <text evidence="2">The sequence shown here is derived from an EMBL/GenBank/DDBJ whole genome shotgun (WGS) entry which is preliminary data.</text>
</comment>
<keyword evidence="1" id="KW-0472">Membrane</keyword>
<dbReference type="Proteomes" id="UP000315010">
    <property type="component" value="Unassembled WGS sequence"/>
</dbReference>
<proteinExistence type="predicted"/>
<evidence type="ECO:0000313" key="2">
    <source>
        <dbReference type="EMBL" id="TWT79473.1"/>
    </source>
</evidence>
<reference evidence="2 3" key="1">
    <citation type="submission" date="2019-02" db="EMBL/GenBank/DDBJ databases">
        <title>Deep-cultivation of Planctomycetes and their phenomic and genomic characterization uncovers novel biology.</title>
        <authorList>
            <person name="Wiegand S."/>
            <person name="Jogler M."/>
            <person name="Boedeker C."/>
            <person name="Pinto D."/>
            <person name="Vollmers J."/>
            <person name="Rivas-Marin E."/>
            <person name="Kohn T."/>
            <person name="Peeters S.H."/>
            <person name="Heuer A."/>
            <person name="Rast P."/>
            <person name="Oberbeckmann S."/>
            <person name="Bunk B."/>
            <person name="Jeske O."/>
            <person name="Meyerdierks A."/>
            <person name="Storesund J.E."/>
            <person name="Kallscheuer N."/>
            <person name="Luecker S."/>
            <person name="Lage O.M."/>
            <person name="Pohl T."/>
            <person name="Merkel B.J."/>
            <person name="Hornburger P."/>
            <person name="Mueller R.-W."/>
            <person name="Bruemmer F."/>
            <person name="Labrenz M."/>
            <person name="Spormann A.M."/>
            <person name="Op Den Camp H."/>
            <person name="Overmann J."/>
            <person name="Amann R."/>
            <person name="Jetten M.S.M."/>
            <person name="Mascher T."/>
            <person name="Medema M.H."/>
            <person name="Devos D.P."/>
            <person name="Kaster A.-K."/>
            <person name="Ovreas L."/>
            <person name="Rohde M."/>
            <person name="Galperin M.Y."/>
            <person name="Jogler C."/>
        </authorList>
    </citation>
    <scope>NUCLEOTIDE SEQUENCE [LARGE SCALE GENOMIC DNA]</scope>
    <source>
        <strain evidence="2 3">CA13</strain>
    </source>
</reference>
<feature type="transmembrane region" description="Helical" evidence="1">
    <location>
        <begin position="198"/>
        <end position="217"/>
    </location>
</feature>
<protein>
    <submittedName>
        <fullName evidence="2">Uncharacterized protein</fullName>
    </submittedName>
</protein>
<accession>A0A5C5YYA9</accession>
<dbReference type="AlphaFoldDB" id="A0A5C5YYA9"/>
<feature type="transmembrane region" description="Helical" evidence="1">
    <location>
        <begin position="56"/>
        <end position="73"/>
    </location>
</feature>
<feature type="transmembrane region" description="Helical" evidence="1">
    <location>
        <begin position="126"/>
        <end position="149"/>
    </location>
</feature>
<keyword evidence="1" id="KW-0812">Transmembrane</keyword>
<keyword evidence="1" id="KW-1133">Transmembrane helix</keyword>
<organism evidence="2 3">
    <name type="scientific">Novipirellula herctigrandis</name>
    <dbReference type="NCBI Taxonomy" id="2527986"/>
    <lineage>
        <taxon>Bacteria</taxon>
        <taxon>Pseudomonadati</taxon>
        <taxon>Planctomycetota</taxon>
        <taxon>Planctomycetia</taxon>
        <taxon>Pirellulales</taxon>
        <taxon>Pirellulaceae</taxon>
        <taxon>Novipirellula</taxon>
    </lineage>
</organism>
<gene>
    <name evidence="2" type="ORF">CA13_08740</name>
</gene>
<feature type="transmembrane region" description="Helical" evidence="1">
    <location>
        <begin position="85"/>
        <end position="106"/>
    </location>
</feature>
<evidence type="ECO:0000313" key="3">
    <source>
        <dbReference type="Proteomes" id="UP000315010"/>
    </source>
</evidence>
<keyword evidence="3" id="KW-1185">Reference proteome</keyword>
<evidence type="ECO:0000256" key="1">
    <source>
        <dbReference type="SAM" id="Phobius"/>
    </source>
</evidence>
<dbReference type="EMBL" id="SJPJ01000001">
    <property type="protein sequence ID" value="TWT79473.1"/>
    <property type="molecule type" value="Genomic_DNA"/>
</dbReference>